<dbReference type="OrthoDB" id="29660at10239"/>
<accession>A0A0K2QQV4</accession>
<dbReference type="EMBL" id="AP014927">
    <property type="protein sequence ID" value="BAS04962.1"/>
    <property type="molecule type" value="Genomic_DNA"/>
</dbReference>
<dbReference type="GeneID" id="26634631"/>
<dbReference type="Pfam" id="PF25613">
    <property type="entry name" value="DUF7941"/>
    <property type="match status" value="2"/>
</dbReference>
<evidence type="ECO:0000313" key="2">
    <source>
        <dbReference type="Proteomes" id="UP000202583"/>
    </source>
</evidence>
<evidence type="ECO:0000313" key="1">
    <source>
        <dbReference type="EMBL" id="BAS04962.1"/>
    </source>
</evidence>
<organism evidence="1 2">
    <name type="scientific">Ralstonia phage RSF1</name>
    <dbReference type="NCBI Taxonomy" id="1689679"/>
    <lineage>
        <taxon>Viruses</taxon>
        <taxon>Duplodnaviria</taxon>
        <taxon>Heunggongvirae</taxon>
        <taxon>Uroviricota</taxon>
        <taxon>Caudoviricetes</taxon>
        <taxon>Chimalliviridae</taxon>
        <taxon>Chiangmaivirus</taxon>
        <taxon>Chiangmaivirus RSF1</taxon>
    </lineage>
</organism>
<keyword evidence="2" id="KW-1185">Reference proteome</keyword>
<proteinExistence type="predicted"/>
<dbReference type="KEGG" id="vg:26634631"/>
<dbReference type="RefSeq" id="YP_009207974.1">
    <property type="nucleotide sequence ID" value="NC_028899.1"/>
</dbReference>
<name>A0A0K2QQV4_9CAUD</name>
<dbReference type="InterPro" id="IPR057701">
    <property type="entry name" value="DUF7941"/>
</dbReference>
<dbReference type="Proteomes" id="UP000202583">
    <property type="component" value="Segment"/>
</dbReference>
<protein>
    <submittedName>
        <fullName evidence="1">Uncharacterized protein</fullName>
    </submittedName>
</protein>
<sequence length="354" mass="39787">MSSIFQFILTYDFNRPETETLCDLIYVTNKYKLPSSVVVFGTPQALDQRPDIEDDPNSYISAKIQQKFDYRMVPKVTGFLYHRIPLAALRVVDGTTIVPPAIPFKTYDILDQINRQLGVQLSQNDLENTEYTTMDADFVITAKPTSRIWTGWRYINVQGGGQKNLLFPNYLLFGLVKATDIQADKKAQLTSIANHDSNVNWQEMIDFDFGAMETVSVAPAGRNTRVFVYAHKQGYVDQWLYYTRVSPSTINDQFTDGNIPTVLVPNEPFTVYSILDEINAALGLNLTADDIVNTAFQPGLSEYPITFKTTSLGWLPGTYTLKVTYDQPTIVNVRLVGDGSYRVGTVGGDARTYV</sequence>
<reference evidence="1 2" key="1">
    <citation type="submission" date="2015-07" db="EMBL/GenBank/DDBJ databases">
        <title>Two Asian jumbo phage RSL2 and RSF1 infecting the phytopathogen Ralstonia solanacearum share common features related to the phi-KZ-like phages.</title>
        <authorList>
            <person name="Kawasaki T."/>
            <person name="Fujie M."/>
            <person name="Chatchawankanphanich O."/>
            <person name="Ogata H."/>
            <person name="Yamada T."/>
        </authorList>
    </citation>
    <scope>NUCLEOTIDE SEQUENCE [LARGE SCALE GENOMIC DNA]</scope>
    <source>
        <strain evidence="1 2">RSF1</strain>
    </source>
</reference>